<comment type="subcellular location">
    <subcellularLocation>
        <location evidence="1">Membrane</location>
        <topology evidence="1">Multi-pass membrane protein</topology>
    </subcellularLocation>
</comment>
<sequence length="316" mass="32330">MAEAALLLLVGLVILLTAGEFLVRGASGLAAIAKIPPLIIGLTVVAFGTSAPELVVTVDAVASDAAGIALGNIVGSNIANVLLVLGLPAILLPISMNVPKLRRHGIALLVATALFCAMVYWNGKIGMPEAYAFTGGMLVYFLMMWREARKGGDASLVAEGETVTAPKLPLVLLFTALGLVGLPLGATLLVNNGEAIATMMGVRQEIIGLTIIAFGTSLPELATVLAAAFKKDADVSAGTIIGSNIFNMLFVGAAAGYVGTSAFTETALRIDLPVMIAATLLISGLILLRKPFGRVIGLLSVIAYVGYIAFIGTAAG</sequence>
<keyword evidence="2 5" id="KW-0812">Transmembrane</keyword>
<feature type="transmembrane region" description="Helical" evidence="5">
    <location>
        <begin position="206"/>
        <end position="229"/>
    </location>
</feature>
<feature type="transmembrane region" description="Helical" evidence="5">
    <location>
        <begin position="270"/>
        <end position="289"/>
    </location>
</feature>
<dbReference type="AlphaFoldDB" id="A0A9X2L7Y7"/>
<evidence type="ECO:0000259" key="6">
    <source>
        <dbReference type="Pfam" id="PF01699"/>
    </source>
</evidence>
<dbReference type="GO" id="GO:0006874">
    <property type="term" value="P:intracellular calcium ion homeostasis"/>
    <property type="evidence" value="ECO:0007669"/>
    <property type="project" value="TreeGrafter"/>
</dbReference>
<feature type="transmembrane region" description="Helical" evidence="5">
    <location>
        <begin position="130"/>
        <end position="148"/>
    </location>
</feature>
<evidence type="ECO:0000256" key="4">
    <source>
        <dbReference type="ARBA" id="ARBA00023136"/>
    </source>
</evidence>
<keyword evidence="3 5" id="KW-1133">Transmembrane helix</keyword>
<evidence type="ECO:0000313" key="7">
    <source>
        <dbReference type="EMBL" id="MCQ8184599.1"/>
    </source>
</evidence>
<evidence type="ECO:0000256" key="1">
    <source>
        <dbReference type="ARBA" id="ARBA00004141"/>
    </source>
</evidence>
<feature type="transmembrane region" description="Helical" evidence="5">
    <location>
        <begin position="168"/>
        <end position="190"/>
    </location>
</feature>
<dbReference type="EMBL" id="JANIBC010000002">
    <property type="protein sequence ID" value="MCQ8184599.1"/>
    <property type="molecule type" value="Genomic_DNA"/>
</dbReference>
<dbReference type="InterPro" id="IPR004481">
    <property type="entry name" value="K/Na/Ca-exchanger"/>
</dbReference>
<dbReference type="NCBIfam" id="TIGR00367">
    <property type="entry name" value="calcium/sodium antiporter"/>
    <property type="match status" value="1"/>
</dbReference>
<feature type="transmembrane region" description="Helical" evidence="5">
    <location>
        <begin position="68"/>
        <end position="92"/>
    </location>
</feature>
<evidence type="ECO:0000256" key="5">
    <source>
        <dbReference type="SAM" id="Phobius"/>
    </source>
</evidence>
<evidence type="ECO:0000256" key="2">
    <source>
        <dbReference type="ARBA" id="ARBA00022692"/>
    </source>
</evidence>
<dbReference type="InterPro" id="IPR004837">
    <property type="entry name" value="NaCa_Exmemb"/>
</dbReference>
<gene>
    <name evidence="7" type="ORF">NOG11_04290</name>
</gene>
<accession>A0A9X2L7Y7</accession>
<comment type="caution">
    <text evidence="7">The sequence shown here is derived from an EMBL/GenBank/DDBJ whole genome shotgun (WGS) entry which is preliminary data.</text>
</comment>
<feature type="domain" description="Sodium/calcium exchanger membrane region" evidence="6">
    <location>
        <begin position="5"/>
        <end position="145"/>
    </location>
</feature>
<dbReference type="Gene3D" id="1.20.1420.30">
    <property type="entry name" value="NCX, central ion-binding region"/>
    <property type="match status" value="1"/>
</dbReference>
<dbReference type="GO" id="GO:0005262">
    <property type="term" value="F:calcium channel activity"/>
    <property type="evidence" value="ECO:0007669"/>
    <property type="project" value="TreeGrafter"/>
</dbReference>
<dbReference type="InterPro" id="IPR044880">
    <property type="entry name" value="NCX_ion-bd_dom_sf"/>
</dbReference>
<keyword evidence="8" id="KW-1185">Reference proteome</keyword>
<feature type="transmembrane region" description="Helical" evidence="5">
    <location>
        <begin position="235"/>
        <end position="258"/>
    </location>
</feature>
<organism evidence="7 8">
    <name type="scientific">Parvularcula maris</name>
    <dbReference type="NCBI Taxonomy" id="2965077"/>
    <lineage>
        <taxon>Bacteria</taxon>
        <taxon>Pseudomonadati</taxon>
        <taxon>Pseudomonadota</taxon>
        <taxon>Alphaproteobacteria</taxon>
        <taxon>Parvularculales</taxon>
        <taxon>Parvularculaceae</taxon>
        <taxon>Parvularcula</taxon>
    </lineage>
</organism>
<name>A0A9X2L7Y7_9PROT</name>
<evidence type="ECO:0000256" key="3">
    <source>
        <dbReference type="ARBA" id="ARBA00022989"/>
    </source>
</evidence>
<dbReference type="GO" id="GO:0005886">
    <property type="term" value="C:plasma membrane"/>
    <property type="evidence" value="ECO:0007669"/>
    <property type="project" value="TreeGrafter"/>
</dbReference>
<feature type="transmembrane region" description="Helical" evidence="5">
    <location>
        <begin position="104"/>
        <end position="123"/>
    </location>
</feature>
<reference evidence="7" key="1">
    <citation type="submission" date="2022-07" db="EMBL/GenBank/DDBJ databases">
        <title>Parvularcula maris sp. nov., an algicidal bacterium isolated from seawater.</title>
        <authorList>
            <person name="Li F."/>
        </authorList>
    </citation>
    <scope>NUCLEOTIDE SEQUENCE</scope>
    <source>
        <strain evidence="7">BGMRC 0090</strain>
    </source>
</reference>
<evidence type="ECO:0000313" key="8">
    <source>
        <dbReference type="Proteomes" id="UP001142610"/>
    </source>
</evidence>
<dbReference type="Proteomes" id="UP001142610">
    <property type="component" value="Unassembled WGS sequence"/>
</dbReference>
<dbReference type="PANTHER" id="PTHR10846">
    <property type="entry name" value="SODIUM/POTASSIUM/CALCIUM EXCHANGER"/>
    <property type="match status" value="1"/>
</dbReference>
<proteinExistence type="predicted"/>
<dbReference type="RefSeq" id="WP_256618448.1">
    <property type="nucleotide sequence ID" value="NZ_JANIBC010000002.1"/>
</dbReference>
<keyword evidence="4 5" id="KW-0472">Membrane</keyword>
<feature type="transmembrane region" description="Helical" evidence="5">
    <location>
        <begin position="35"/>
        <end position="56"/>
    </location>
</feature>
<protein>
    <submittedName>
        <fullName evidence="7">Calcium/sodium antiporter</fullName>
    </submittedName>
</protein>
<dbReference type="GO" id="GO:0008273">
    <property type="term" value="F:calcium, potassium:sodium antiporter activity"/>
    <property type="evidence" value="ECO:0007669"/>
    <property type="project" value="TreeGrafter"/>
</dbReference>
<feature type="transmembrane region" description="Helical" evidence="5">
    <location>
        <begin position="295"/>
        <end position="315"/>
    </location>
</feature>
<dbReference type="PANTHER" id="PTHR10846:SF8">
    <property type="entry name" value="INNER MEMBRANE PROTEIN YRBG"/>
    <property type="match status" value="1"/>
</dbReference>
<feature type="domain" description="Sodium/calcium exchanger membrane region" evidence="6">
    <location>
        <begin position="172"/>
        <end position="311"/>
    </location>
</feature>
<dbReference type="Pfam" id="PF01699">
    <property type="entry name" value="Na_Ca_ex"/>
    <property type="match status" value="2"/>
</dbReference>